<evidence type="ECO:0000313" key="1">
    <source>
        <dbReference type="EMBL" id="KCV33432.1"/>
    </source>
</evidence>
<dbReference type="Proteomes" id="UP000025756">
    <property type="component" value="Unassembled WGS sequence"/>
</dbReference>
<sequence>MKFRSHSFDASMHYALQDFFLATKLKAYSSYHVQQSPHH</sequence>
<proteinExistence type="predicted"/>
<organism evidence="1 2">
    <name type="scientific">Bordetella bronchiseptica 00-P-2796</name>
    <dbReference type="NCBI Taxonomy" id="1331199"/>
    <lineage>
        <taxon>Bacteria</taxon>
        <taxon>Pseudomonadati</taxon>
        <taxon>Pseudomonadota</taxon>
        <taxon>Betaproteobacteria</taxon>
        <taxon>Burkholderiales</taxon>
        <taxon>Alcaligenaceae</taxon>
        <taxon>Bordetella</taxon>
    </lineage>
</organism>
<name>A0ABR4RD39_BORBO</name>
<comment type="caution">
    <text evidence="1">The sequence shown here is derived from an EMBL/GenBank/DDBJ whole genome shotgun (WGS) entry which is preliminary data.</text>
</comment>
<accession>A0ABR4RD39</accession>
<evidence type="ECO:0000313" key="2">
    <source>
        <dbReference type="Proteomes" id="UP000025756"/>
    </source>
</evidence>
<dbReference type="EMBL" id="JGWH01000121">
    <property type="protein sequence ID" value="KCV33432.1"/>
    <property type="molecule type" value="Genomic_DNA"/>
</dbReference>
<reference evidence="1 2" key="1">
    <citation type="submission" date="2014-03" db="EMBL/GenBank/DDBJ databases">
        <title>Genome sequence of Bordetella bronchiseptica.</title>
        <authorList>
            <person name="Harvill E."/>
            <person name="Goodfield L.L."/>
            <person name="Ivanov Y.V."/>
            <person name="Meyer J.A."/>
            <person name="Muse S.J."/>
            <person name="Jacobs N."/>
            <person name="Bendor L."/>
            <person name="Smallridge W.E."/>
            <person name="Brinkac L.M."/>
            <person name="Sanka R."/>
            <person name="Kim M."/>
            <person name="Losada L."/>
        </authorList>
    </citation>
    <scope>NUCLEOTIDE SEQUENCE [LARGE SCALE GENOMIC DNA]</scope>
    <source>
        <strain evidence="1 2">00-P-2796</strain>
    </source>
</reference>
<gene>
    <name evidence="1" type="ORF">L490_2811</name>
</gene>
<keyword evidence="2" id="KW-1185">Reference proteome</keyword>
<protein>
    <submittedName>
        <fullName evidence="1">Uncharacterized protein</fullName>
    </submittedName>
</protein>